<evidence type="ECO:0000313" key="1">
    <source>
        <dbReference type="EnsemblMetazoa" id="GAUT044593-PA"/>
    </source>
</evidence>
<dbReference type="VEuPathDB" id="VectorBase:GAUT044593"/>
<proteinExistence type="predicted"/>
<evidence type="ECO:0000313" key="2">
    <source>
        <dbReference type="Proteomes" id="UP000078200"/>
    </source>
</evidence>
<sequence>MTAQQNNWVESHIIVLLYGCWLHLLFENEFYQVLHNNDRCNYEDDNDNSAAMYIVKQACAATLVPGITHRAPGIANLTFRRRSDTQENWSSFPLALRLQASFLV</sequence>
<dbReference type="Proteomes" id="UP000078200">
    <property type="component" value="Unassembled WGS sequence"/>
</dbReference>
<protein>
    <submittedName>
        <fullName evidence="1">Uncharacterized protein</fullName>
    </submittedName>
</protein>
<name>A0A1A9VQR6_GLOAU</name>
<dbReference type="AlphaFoldDB" id="A0A1A9VQR6"/>
<accession>A0A1A9VQR6</accession>
<dbReference type="EnsemblMetazoa" id="GAUT044593-RA">
    <property type="protein sequence ID" value="GAUT044593-PA"/>
    <property type="gene ID" value="GAUT044593"/>
</dbReference>
<organism evidence="1 2">
    <name type="scientific">Glossina austeni</name>
    <name type="common">Savannah tsetse fly</name>
    <dbReference type="NCBI Taxonomy" id="7395"/>
    <lineage>
        <taxon>Eukaryota</taxon>
        <taxon>Metazoa</taxon>
        <taxon>Ecdysozoa</taxon>
        <taxon>Arthropoda</taxon>
        <taxon>Hexapoda</taxon>
        <taxon>Insecta</taxon>
        <taxon>Pterygota</taxon>
        <taxon>Neoptera</taxon>
        <taxon>Endopterygota</taxon>
        <taxon>Diptera</taxon>
        <taxon>Brachycera</taxon>
        <taxon>Muscomorpha</taxon>
        <taxon>Hippoboscoidea</taxon>
        <taxon>Glossinidae</taxon>
        <taxon>Glossina</taxon>
    </lineage>
</organism>
<reference evidence="1" key="1">
    <citation type="submission" date="2020-05" db="UniProtKB">
        <authorList>
            <consortium name="EnsemblMetazoa"/>
        </authorList>
    </citation>
    <scope>IDENTIFICATION</scope>
    <source>
        <strain evidence="1">TTRI</strain>
    </source>
</reference>
<keyword evidence="2" id="KW-1185">Reference proteome</keyword>